<dbReference type="Pfam" id="PF09335">
    <property type="entry name" value="VTT_dom"/>
    <property type="match status" value="1"/>
</dbReference>
<keyword evidence="6 7" id="KW-0472">Membrane</keyword>
<keyword evidence="3" id="KW-1003">Cell membrane</keyword>
<organism evidence="9 10">
    <name type="scientific">Cryptosporangium japonicum</name>
    <dbReference type="NCBI Taxonomy" id="80872"/>
    <lineage>
        <taxon>Bacteria</taxon>
        <taxon>Bacillati</taxon>
        <taxon>Actinomycetota</taxon>
        <taxon>Actinomycetes</taxon>
        <taxon>Cryptosporangiales</taxon>
        <taxon>Cryptosporangiaceae</taxon>
        <taxon>Cryptosporangium</taxon>
    </lineage>
</organism>
<evidence type="ECO:0000313" key="10">
    <source>
        <dbReference type="Proteomes" id="UP001500967"/>
    </source>
</evidence>
<dbReference type="EMBL" id="BAAAGX010000015">
    <property type="protein sequence ID" value="GAA0249909.1"/>
    <property type="molecule type" value="Genomic_DNA"/>
</dbReference>
<comment type="similarity">
    <text evidence="2">Belongs to the DedA family.</text>
</comment>
<proteinExistence type="inferred from homology"/>
<evidence type="ECO:0000313" key="9">
    <source>
        <dbReference type="EMBL" id="GAA0249909.1"/>
    </source>
</evidence>
<feature type="transmembrane region" description="Helical" evidence="7">
    <location>
        <begin position="143"/>
        <end position="166"/>
    </location>
</feature>
<feature type="transmembrane region" description="Helical" evidence="7">
    <location>
        <begin position="172"/>
        <end position="192"/>
    </location>
</feature>
<dbReference type="PANTHER" id="PTHR42709">
    <property type="entry name" value="ALKALINE PHOSPHATASE LIKE PROTEIN"/>
    <property type="match status" value="1"/>
</dbReference>
<accession>A0ABP3E1P2</accession>
<dbReference type="RefSeq" id="WP_344650267.1">
    <property type="nucleotide sequence ID" value="NZ_BAAAGX010000015.1"/>
</dbReference>
<dbReference type="InterPro" id="IPR051311">
    <property type="entry name" value="DedA_domain"/>
</dbReference>
<evidence type="ECO:0000256" key="4">
    <source>
        <dbReference type="ARBA" id="ARBA00022692"/>
    </source>
</evidence>
<keyword evidence="5 7" id="KW-1133">Transmembrane helix</keyword>
<evidence type="ECO:0000256" key="2">
    <source>
        <dbReference type="ARBA" id="ARBA00010792"/>
    </source>
</evidence>
<dbReference type="PANTHER" id="PTHR42709:SF6">
    <property type="entry name" value="UNDECAPRENYL PHOSPHATE TRANSPORTER A"/>
    <property type="match status" value="1"/>
</dbReference>
<gene>
    <name evidence="9" type="ORF">GCM10009539_38910</name>
</gene>
<keyword evidence="10" id="KW-1185">Reference proteome</keyword>
<name>A0ABP3E1P2_9ACTN</name>
<feature type="transmembrane region" description="Helical" evidence="7">
    <location>
        <begin position="47"/>
        <end position="67"/>
    </location>
</feature>
<evidence type="ECO:0000256" key="3">
    <source>
        <dbReference type="ARBA" id="ARBA00022475"/>
    </source>
</evidence>
<reference evidence="10" key="1">
    <citation type="journal article" date="2019" name="Int. J. Syst. Evol. Microbiol.">
        <title>The Global Catalogue of Microorganisms (GCM) 10K type strain sequencing project: providing services to taxonomists for standard genome sequencing and annotation.</title>
        <authorList>
            <consortium name="The Broad Institute Genomics Platform"/>
            <consortium name="The Broad Institute Genome Sequencing Center for Infectious Disease"/>
            <person name="Wu L."/>
            <person name="Ma J."/>
        </authorList>
    </citation>
    <scope>NUCLEOTIDE SEQUENCE [LARGE SCALE GENOMIC DNA]</scope>
    <source>
        <strain evidence="10">JCM 10425</strain>
    </source>
</reference>
<evidence type="ECO:0000259" key="8">
    <source>
        <dbReference type="Pfam" id="PF09335"/>
    </source>
</evidence>
<evidence type="ECO:0000256" key="6">
    <source>
        <dbReference type="ARBA" id="ARBA00023136"/>
    </source>
</evidence>
<evidence type="ECO:0000256" key="5">
    <source>
        <dbReference type="ARBA" id="ARBA00022989"/>
    </source>
</evidence>
<comment type="subcellular location">
    <subcellularLocation>
        <location evidence="1">Cell membrane</location>
        <topology evidence="1">Multi-pass membrane protein</topology>
    </subcellularLocation>
</comment>
<feature type="domain" description="VTT" evidence="8">
    <location>
        <begin position="28"/>
        <end position="161"/>
    </location>
</feature>
<evidence type="ECO:0000256" key="1">
    <source>
        <dbReference type="ARBA" id="ARBA00004651"/>
    </source>
</evidence>
<protein>
    <recommendedName>
        <fullName evidence="8">VTT domain-containing protein</fullName>
    </recommendedName>
</protein>
<sequence length="196" mass="20060">MHLELLTSPVVYPLVFGLTLLDGFAPVVPSESAVIAASSFAVSGRPVLLVIVLAAAVGAFVGDHIAYGLGRLLLGRGPADTGGRVRRLGRLGRWLSSLAERAAGRLGSGAGVVILTGRFIPCGRLAVTLACGAGRYPLRRFTAWTAVATAAWAVVTALLGYVGGVAFAETPWLGTVAGLSLGLVVSSVLAAVSRRR</sequence>
<evidence type="ECO:0000256" key="7">
    <source>
        <dbReference type="SAM" id="Phobius"/>
    </source>
</evidence>
<dbReference type="Proteomes" id="UP001500967">
    <property type="component" value="Unassembled WGS sequence"/>
</dbReference>
<dbReference type="InterPro" id="IPR032816">
    <property type="entry name" value="VTT_dom"/>
</dbReference>
<comment type="caution">
    <text evidence="9">The sequence shown here is derived from an EMBL/GenBank/DDBJ whole genome shotgun (WGS) entry which is preliminary data.</text>
</comment>
<keyword evidence="4 7" id="KW-0812">Transmembrane</keyword>